<protein>
    <submittedName>
        <fullName evidence="2">Uncharacterized protein</fullName>
    </submittedName>
</protein>
<dbReference type="AlphaFoldDB" id="A0AA39Y8I0"/>
<keyword evidence="1" id="KW-0812">Transmembrane</keyword>
<keyword evidence="1" id="KW-1133">Transmembrane helix</keyword>
<dbReference type="InterPro" id="IPR053008">
    <property type="entry name" value="Phomopsin_biosynth_assoc"/>
</dbReference>
<dbReference type="Proteomes" id="UP001174936">
    <property type="component" value="Unassembled WGS sequence"/>
</dbReference>
<reference evidence="2" key="1">
    <citation type="submission" date="2023-06" db="EMBL/GenBank/DDBJ databases">
        <title>Genome-scale phylogeny and comparative genomics of the fungal order Sordariales.</title>
        <authorList>
            <consortium name="Lawrence Berkeley National Laboratory"/>
            <person name="Hensen N."/>
            <person name="Bonometti L."/>
            <person name="Westerberg I."/>
            <person name="Brannstrom I.O."/>
            <person name="Guillou S."/>
            <person name="Cros-Aarteil S."/>
            <person name="Calhoun S."/>
            <person name="Haridas S."/>
            <person name="Kuo A."/>
            <person name="Mondo S."/>
            <person name="Pangilinan J."/>
            <person name="Riley R."/>
            <person name="Labutti K."/>
            <person name="Andreopoulos B."/>
            <person name="Lipzen A."/>
            <person name="Chen C."/>
            <person name="Yanf M."/>
            <person name="Daum C."/>
            <person name="Ng V."/>
            <person name="Clum A."/>
            <person name="Steindorff A."/>
            <person name="Ohm R."/>
            <person name="Martin F."/>
            <person name="Silar P."/>
            <person name="Natvig D."/>
            <person name="Lalanne C."/>
            <person name="Gautier V."/>
            <person name="Ament-Velasquez S.L."/>
            <person name="Kruys A."/>
            <person name="Hutchinson M.I."/>
            <person name="Powell A.J."/>
            <person name="Barry K."/>
            <person name="Miller A.N."/>
            <person name="Grigoriev I.V."/>
            <person name="Debuchy R."/>
            <person name="Gladieux P."/>
            <person name="Thoren M.H."/>
            <person name="Johannesson H."/>
        </authorList>
    </citation>
    <scope>NUCLEOTIDE SEQUENCE</scope>
    <source>
        <strain evidence="2">SMH2532-1</strain>
    </source>
</reference>
<dbReference type="PANTHER" id="PTHR35896">
    <property type="entry name" value="IG-LIKE DOMAIN-CONTAINING PROTEIN"/>
    <property type="match status" value="1"/>
</dbReference>
<keyword evidence="1" id="KW-0472">Membrane</keyword>
<gene>
    <name evidence="2" type="ORF">B0T16DRAFT_407568</name>
</gene>
<sequence length="230" mass="26547">MFPWLARRYRKVGAHDIDTRQSFETAPELDHDPKCNTKPTSRFDMRQIGARPTITGLATAIVVIGFVILLVVLAWDHSHDTNEVEIHNCGNSSHEALALGCSFDQLTWSWYPPKCPHYANDEYLAAEEWAFYLDNQGQDAVSSTDPRWINVLDNKIELWGQQREHTAHCVFVFLSLAQILETGRQYASYYRRYEHMVHCSRVLLDALKMEPDRERIATFVGKVSYSQHCT</sequence>
<feature type="transmembrane region" description="Helical" evidence="1">
    <location>
        <begin position="54"/>
        <end position="75"/>
    </location>
</feature>
<evidence type="ECO:0000313" key="2">
    <source>
        <dbReference type="EMBL" id="KAK0648002.1"/>
    </source>
</evidence>
<organism evidence="2 3">
    <name type="scientific">Cercophora newfieldiana</name>
    <dbReference type="NCBI Taxonomy" id="92897"/>
    <lineage>
        <taxon>Eukaryota</taxon>
        <taxon>Fungi</taxon>
        <taxon>Dikarya</taxon>
        <taxon>Ascomycota</taxon>
        <taxon>Pezizomycotina</taxon>
        <taxon>Sordariomycetes</taxon>
        <taxon>Sordariomycetidae</taxon>
        <taxon>Sordariales</taxon>
        <taxon>Lasiosphaeriaceae</taxon>
        <taxon>Cercophora</taxon>
    </lineage>
</organism>
<dbReference type="EMBL" id="JAULSV010000003">
    <property type="protein sequence ID" value="KAK0648002.1"/>
    <property type="molecule type" value="Genomic_DNA"/>
</dbReference>
<accession>A0AA39Y8I0</accession>
<evidence type="ECO:0000313" key="3">
    <source>
        <dbReference type="Proteomes" id="UP001174936"/>
    </source>
</evidence>
<keyword evidence="3" id="KW-1185">Reference proteome</keyword>
<dbReference type="PANTHER" id="PTHR35896:SF3">
    <property type="entry name" value="MAJOR FACILITATOR SUPERFAMILY TRANSPORTER"/>
    <property type="match status" value="1"/>
</dbReference>
<proteinExistence type="predicted"/>
<evidence type="ECO:0000256" key="1">
    <source>
        <dbReference type="SAM" id="Phobius"/>
    </source>
</evidence>
<comment type="caution">
    <text evidence="2">The sequence shown here is derived from an EMBL/GenBank/DDBJ whole genome shotgun (WGS) entry which is preliminary data.</text>
</comment>
<name>A0AA39Y8I0_9PEZI</name>